<evidence type="ECO:0000256" key="1">
    <source>
        <dbReference type="SAM" id="MobiDB-lite"/>
    </source>
</evidence>
<dbReference type="Proteomes" id="UP000027238">
    <property type="component" value="Unassembled WGS sequence"/>
</dbReference>
<feature type="compositionally biased region" description="Polar residues" evidence="1">
    <location>
        <begin position="580"/>
        <end position="599"/>
    </location>
</feature>
<protein>
    <submittedName>
        <fullName evidence="3">Uncharacterized protein</fullName>
    </submittedName>
</protein>
<feature type="chain" id="PRO_5001629824" evidence="2">
    <location>
        <begin position="25"/>
        <end position="1426"/>
    </location>
</feature>
<dbReference type="eggNOG" id="ENOG502T4EA">
    <property type="taxonomic scope" value="Eukaryota"/>
</dbReference>
<keyword evidence="2" id="KW-0732">Signal</keyword>
<feature type="compositionally biased region" description="Low complexity" evidence="1">
    <location>
        <begin position="564"/>
        <end position="579"/>
    </location>
</feature>
<feature type="region of interest" description="Disordered" evidence="1">
    <location>
        <begin position="559"/>
        <end position="599"/>
    </location>
</feature>
<evidence type="ECO:0000313" key="4">
    <source>
        <dbReference type="Proteomes" id="UP000027238"/>
    </source>
</evidence>
<dbReference type="OrthoDB" id="4849005at2759"/>
<dbReference type="EMBL" id="JMSE01001491">
    <property type="protein sequence ID" value="KDN60645.1"/>
    <property type="molecule type" value="Genomic_DNA"/>
</dbReference>
<gene>
    <name evidence="3" type="ORF">CSUB01_04980</name>
</gene>
<organism evidence="3 4">
    <name type="scientific">Colletotrichum sublineola</name>
    <name type="common">Sorghum anthracnose fungus</name>
    <dbReference type="NCBI Taxonomy" id="1173701"/>
    <lineage>
        <taxon>Eukaryota</taxon>
        <taxon>Fungi</taxon>
        <taxon>Dikarya</taxon>
        <taxon>Ascomycota</taxon>
        <taxon>Pezizomycotina</taxon>
        <taxon>Sordariomycetes</taxon>
        <taxon>Hypocreomycetidae</taxon>
        <taxon>Glomerellales</taxon>
        <taxon>Glomerellaceae</taxon>
        <taxon>Colletotrichum</taxon>
        <taxon>Colletotrichum graminicola species complex</taxon>
    </lineage>
</organism>
<dbReference type="HOGENOM" id="CLU_252767_0_0_1"/>
<keyword evidence="4" id="KW-1185">Reference proteome</keyword>
<feature type="region of interest" description="Disordered" evidence="1">
    <location>
        <begin position="150"/>
        <end position="186"/>
    </location>
</feature>
<evidence type="ECO:0000313" key="3">
    <source>
        <dbReference type="EMBL" id="KDN60645.1"/>
    </source>
</evidence>
<evidence type="ECO:0000256" key="2">
    <source>
        <dbReference type="SAM" id="SignalP"/>
    </source>
</evidence>
<dbReference type="STRING" id="1173701.A0A066X3R2"/>
<name>A0A066X3R2_COLSU</name>
<dbReference type="OMA" id="IWETECT"/>
<comment type="caution">
    <text evidence="3">The sequence shown here is derived from an EMBL/GenBank/DDBJ whole genome shotgun (WGS) entry which is preliminary data.</text>
</comment>
<accession>A0A066X3R2</accession>
<reference evidence="4" key="1">
    <citation type="journal article" date="2014" name="Genome Announc.">
        <title>Draft genome sequence of Colletotrichum sublineola, a destructive pathogen of cultivated sorghum.</title>
        <authorList>
            <person name="Baroncelli R."/>
            <person name="Sanz-Martin J.M."/>
            <person name="Rech G.E."/>
            <person name="Sukno S.A."/>
            <person name="Thon M.R."/>
        </authorList>
    </citation>
    <scope>NUCLEOTIDE SEQUENCE [LARGE SCALE GENOMIC DNA]</scope>
    <source>
        <strain evidence="4">TX430BB</strain>
    </source>
</reference>
<sequence length="1426" mass="146389">MRVSTLAVAVVSVVALLSSNKAVAAGDKAGKPGIYARSPQDSDVFVSYDYGYSYPAPPPPTTYAELSSSSTVTSLAYSSNASYTEVSSVATVTGTSGVSASVSFSSVVSASATITLSDSAVTSLPTSVTATRSASTGISESLNYTTSFEASTSTSSSDDESGTLASVTDTDIPYTPSTESSDGTISSHSTALISAQSTSITVSPSISSGISVVSITTSELTKSGNTTLVSPNMSALTSSILPPSFTLSSPTPVVSSTTAFSSPESVSISRPATLKQPVETPWPTWNSTMLSAPIQSSQTTFATLPGTTETPATLSSSSGSLNQSTRITTAFNTTFIVTGTATAVPISATSVIATVPSSKWMDFTATNSQTTLATAISVTTLTESQAPNASSTQRAFTNSSSDAIPSQRNYHRTCVKYSSDQPLQPAPELHRNLNGNLEYIRRIIFHFDKCSSIFRNAFINGLNFTDDCAVPVAERNCHCYTWRDDICIDHIRNTAGHLIPDRNSELSMVNVKQNHQRHLERSFLNDIGNWVDFHHLSSVHPFPVNSTLWPSGTIGSVSEAPTMTGPSSSTVNTSSGVTPYPTSNVTSSIGRPTPPMDSSTGFTASWNSTLTTISTSGASDSLTGSTVVVTPTWNNTWKPSLTSVSVTWPTPPQLPNSTWITSANATWTATSRGNDPATSVRMSTVTRTFASVPAWPVSNSTTLVWATGTISTPISTGTVTSGAQSSISSSNLPPWATPNSTVASITGTVSIPVTTSSTSTTTVFNSSLTASFPWTNATFSRPLTSTLTASIITVSEGATTTLWPSNATWTSQVNTTARSPSSTNGTVLQTTEIGTWSLTSTGSSVTLVPSFTAGNSTLVPVPTGVKTSSILLSTVLTGTGATTANINVTFTSTGLPPLPTANSTSSLIATHNATVTVSGSVITLISTLTSVPATLTGSVTGPPVSPTLPPYPTTNSTLISGPTAGGTKVSEPASGTLFQTSEPAETSSGPLVTTAPPFPTGNATMIPGPTNNVSITLISGTAPGSPVSTLTVTRANGNATGIVTSASYWGISSSFSISSNTVGPRPTGTFTGTGATITLSGTGGPSANPTLLSSTWGQWTNTTSSHTSSATSVPAIPSGKVLTATSSNVTISSGVATSMTSSASGFPFSLPPFLNSTTISGAVPTTYLTWTISGTAFSSLSILPIPTPSPSNSSVVAQPSSVTAWSSTPLGASISVSIFPSSISDSRTFPSPSITVSEIPAITNSTGFPAGASTPCRTVTVTNDTVTQIVTRSVFVTTATTSANPTVAYPPYSTNTTAVLSRASCTSRWQNLTSTTSTVGFTSTWTSLVLTNRTSSSLGLATTFITSTTRRVGDPSGGDDGVPTESNFVFGTPTTTITDAPLPSNTAYPWGGLGPIFRPHDKPEPKTGGAPILKLKARKANAAWLF</sequence>
<feature type="signal peptide" evidence="2">
    <location>
        <begin position="1"/>
        <end position="24"/>
    </location>
</feature>
<feature type="compositionally biased region" description="Polar residues" evidence="1">
    <location>
        <begin position="164"/>
        <end position="186"/>
    </location>
</feature>
<proteinExistence type="predicted"/>